<feature type="domain" description="GtrA/DPMS transmembrane" evidence="8">
    <location>
        <begin position="340"/>
        <end position="456"/>
    </location>
</feature>
<keyword evidence="3 6" id="KW-1133">Transmembrane helix</keyword>
<evidence type="ECO:0000313" key="10">
    <source>
        <dbReference type="Proteomes" id="UP001501303"/>
    </source>
</evidence>
<sequence>MPPTGRARSFRTGPDRFRAHPLPAPRRHRPREVPMTRTSPGVSAPGKALRRAAGFQPAPRPAAATPDTTTVEIVVPVHNEERALPGCLRTLHARLRDELPYPWRITVADNASTDRTLDVAHELAAELPGVGVVHLERKGKGVALRTVWGASDADIVAYMDVDLSTGLDGLLPLIAPLASGHSDLAIGSRLAPGARTRRGTRREVLSRGYNTLIRLTHGARFRDGQCGFKAARTEVLRPLLEVTRDDGFFFDTELLILAEHNGLRVHEVPVDWIEDLDTRVDVAGTAVKDLRGLWRMTRMKATGAATVSLPRRPEPTAEHPDAVLAPGRRRGHLSWELSCFIAIGIASTAGHALLYWLLRSWWSPALANLVTMVVLTVANTEANRRWTFRGSRAGPVRAHLGAGMLFVLGYLMTLGAVLAYRAAEPGASAAAESLVLAGAAVLVTAVRFTVLRTAVFGRPPAPDRGGTATDGERRRPGGGPG</sequence>
<name>A0ABN2PAZ7_9ACTN</name>
<evidence type="ECO:0000256" key="3">
    <source>
        <dbReference type="ARBA" id="ARBA00022989"/>
    </source>
</evidence>
<dbReference type="PANTHER" id="PTHR10859:SF91">
    <property type="entry name" value="DOLICHYL-PHOSPHATE BETA-GLUCOSYLTRANSFERASE"/>
    <property type="match status" value="1"/>
</dbReference>
<dbReference type="SUPFAM" id="SSF53448">
    <property type="entry name" value="Nucleotide-diphospho-sugar transferases"/>
    <property type="match status" value="1"/>
</dbReference>
<keyword evidence="2 6" id="KW-0812">Transmembrane</keyword>
<dbReference type="InterPro" id="IPR029044">
    <property type="entry name" value="Nucleotide-diphossugar_trans"/>
</dbReference>
<feature type="domain" description="Glycosyltransferase 2-like" evidence="7">
    <location>
        <begin position="73"/>
        <end position="237"/>
    </location>
</feature>
<gene>
    <name evidence="9" type="ORF">GCM10009716_27790</name>
</gene>
<reference evidence="10" key="1">
    <citation type="journal article" date="2019" name="Int. J. Syst. Evol. Microbiol.">
        <title>The Global Catalogue of Microorganisms (GCM) 10K type strain sequencing project: providing services to taxonomists for standard genome sequencing and annotation.</title>
        <authorList>
            <consortium name="The Broad Institute Genomics Platform"/>
            <consortium name="The Broad Institute Genome Sequencing Center for Infectious Disease"/>
            <person name="Wu L."/>
            <person name="Ma J."/>
        </authorList>
    </citation>
    <scope>NUCLEOTIDE SEQUENCE [LARGE SCALE GENOMIC DNA]</scope>
    <source>
        <strain evidence="10">JCM 13581</strain>
    </source>
</reference>
<comment type="subcellular location">
    <subcellularLocation>
        <location evidence="1">Membrane</location>
        <topology evidence="1">Multi-pass membrane protein</topology>
    </subcellularLocation>
</comment>
<feature type="region of interest" description="Disordered" evidence="5">
    <location>
        <begin position="1"/>
        <end position="66"/>
    </location>
</feature>
<dbReference type="Pfam" id="PF04138">
    <property type="entry name" value="GtrA_DPMS_TM"/>
    <property type="match status" value="1"/>
</dbReference>
<feature type="transmembrane region" description="Helical" evidence="6">
    <location>
        <begin position="361"/>
        <end position="379"/>
    </location>
</feature>
<dbReference type="Gene3D" id="3.90.550.10">
    <property type="entry name" value="Spore Coat Polysaccharide Biosynthesis Protein SpsA, Chain A"/>
    <property type="match status" value="1"/>
</dbReference>
<accession>A0ABN2PAZ7</accession>
<evidence type="ECO:0000256" key="2">
    <source>
        <dbReference type="ARBA" id="ARBA00022692"/>
    </source>
</evidence>
<evidence type="ECO:0000256" key="1">
    <source>
        <dbReference type="ARBA" id="ARBA00004141"/>
    </source>
</evidence>
<proteinExistence type="predicted"/>
<comment type="caution">
    <text evidence="9">The sequence shown here is derived from an EMBL/GenBank/DDBJ whole genome shotgun (WGS) entry which is preliminary data.</text>
</comment>
<evidence type="ECO:0000313" key="9">
    <source>
        <dbReference type="EMBL" id="GAA1917130.1"/>
    </source>
</evidence>
<dbReference type="Proteomes" id="UP001501303">
    <property type="component" value="Unassembled WGS sequence"/>
</dbReference>
<feature type="transmembrane region" description="Helical" evidence="6">
    <location>
        <begin position="429"/>
        <end position="450"/>
    </location>
</feature>
<keyword evidence="10" id="KW-1185">Reference proteome</keyword>
<dbReference type="InterPro" id="IPR001173">
    <property type="entry name" value="Glyco_trans_2-like"/>
</dbReference>
<dbReference type="Pfam" id="PF00535">
    <property type="entry name" value="Glycos_transf_2"/>
    <property type="match status" value="1"/>
</dbReference>
<evidence type="ECO:0000259" key="8">
    <source>
        <dbReference type="Pfam" id="PF04138"/>
    </source>
</evidence>
<dbReference type="PANTHER" id="PTHR10859">
    <property type="entry name" value="GLYCOSYL TRANSFERASE"/>
    <property type="match status" value="1"/>
</dbReference>
<feature type="transmembrane region" description="Helical" evidence="6">
    <location>
        <begin position="400"/>
        <end position="423"/>
    </location>
</feature>
<dbReference type="InterPro" id="IPR007267">
    <property type="entry name" value="GtrA_DPMS_TM"/>
</dbReference>
<keyword evidence="4 6" id="KW-0472">Membrane</keyword>
<evidence type="ECO:0000259" key="7">
    <source>
        <dbReference type="Pfam" id="PF00535"/>
    </source>
</evidence>
<feature type="region of interest" description="Disordered" evidence="5">
    <location>
        <begin position="459"/>
        <end position="481"/>
    </location>
</feature>
<feature type="transmembrane region" description="Helical" evidence="6">
    <location>
        <begin position="337"/>
        <end position="355"/>
    </location>
</feature>
<evidence type="ECO:0000256" key="5">
    <source>
        <dbReference type="SAM" id="MobiDB-lite"/>
    </source>
</evidence>
<evidence type="ECO:0000256" key="6">
    <source>
        <dbReference type="SAM" id="Phobius"/>
    </source>
</evidence>
<dbReference type="EMBL" id="BAAAMJ010000029">
    <property type="protein sequence ID" value="GAA1917130.1"/>
    <property type="molecule type" value="Genomic_DNA"/>
</dbReference>
<protein>
    <submittedName>
        <fullName evidence="9">Glycosyltransferase</fullName>
    </submittedName>
</protein>
<organism evidence="9 10">
    <name type="scientific">Streptomyces sodiiphilus</name>
    <dbReference type="NCBI Taxonomy" id="226217"/>
    <lineage>
        <taxon>Bacteria</taxon>
        <taxon>Bacillati</taxon>
        <taxon>Actinomycetota</taxon>
        <taxon>Actinomycetes</taxon>
        <taxon>Kitasatosporales</taxon>
        <taxon>Streptomycetaceae</taxon>
        <taxon>Streptomyces</taxon>
    </lineage>
</organism>
<evidence type="ECO:0000256" key="4">
    <source>
        <dbReference type="ARBA" id="ARBA00023136"/>
    </source>
</evidence>